<keyword evidence="4" id="KW-0788">Thiol protease</keyword>
<dbReference type="GO" id="GO:0005634">
    <property type="term" value="C:nucleus"/>
    <property type="evidence" value="ECO:0007669"/>
    <property type="project" value="TreeGrafter"/>
</dbReference>
<dbReference type="PANTHER" id="PTHR12606:SF141">
    <property type="entry name" value="GH15225P-RELATED"/>
    <property type="match status" value="1"/>
</dbReference>
<comment type="caution">
    <text evidence="8">The sequence shown here is derived from an EMBL/GenBank/DDBJ whole genome shotgun (WGS) entry which is preliminary data.</text>
</comment>
<dbReference type="Pfam" id="PF02902">
    <property type="entry name" value="Peptidase_C48"/>
    <property type="match status" value="1"/>
</dbReference>
<evidence type="ECO:0000256" key="1">
    <source>
        <dbReference type="ARBA" id="ARBA00005234"/>
    </source>
</evidence>
<dbReference type="PANTHER" id="PTHR12606">
    <property type="entry name" value="SENTRIN/SUMO-SPECIFIC PROTEASE"/>
    <property type="match status" value="1"/>
</dbReference>
<gene>
    <name evidence="8" type="ORF">EYC80_009575</name>
</gene>
<feature type="coiled-coil region" evidence="5">
    <location>
        <begin position="249"/>
        <end position="277"/>
    </location>
</feature>
<dbReference type="AlphaFoldDB" id="A0A5N6JYB2"/>
<accession>A0A5N6JYB2</accession>
<feature type="compositionally biased region" description="Low complexity" evidence="6">
    <location>
        <begin position="123"/>
        <end position="133"/>
    </location>
</feature>
<dbReference type="Gene3D" id="3.40.395.10">
    <property type="entry name" value="Adenoviral Proteinase, Chain A"/>
    <property type="match status" value="1"/>
</dbReference>
<dbReference type="Proteomes" id="UP000326757">
    <property type="component" value="Unassembled WGS sequence"/>
</dbReference>
<keyword evidence="9" id="KW-1185">Reference proteome</keyword>
<proteinExistence type="inferred from homology"/>
<evidence type="ECO:0000256" key="4">
    <source>
        <dbReference type="ARBA" id="ARBA00022807"/>
    </source>
</evidence>
<keyword evidence="3" id="KW-0378">Hydrolase</keyword>
<keyword evidence="5" id="KW-0175">Coiled coil</keyword>
<dbReference type="InterPro" id="IPR003653">
    <property type="entry name" value="Peptidase_C48_C"/>
</dbReference>
<evidence type="ECO:0000259" key="7">
    <source>
        <dbReference type="PROSITE" id="PS50600"/>
    </source>
</evidence>
<evidence type="ECO:0000256" key="3">
    <source>
        <dbReference type="ARBA" id="ARBA00022801"/>
    </source>
</evidence>
<evidence type="ECO:0000313" key="9">
    <source>
        <dbReference type="Proteomes" id="UP000326757"/>
    </source>
</evidence>
<dbReference type="InterPro" id="IPR038765">
    <property type="entry name" value="Papain-like_cys_pep_sf"/>
</dbReference>
<evidence type="ECO:0000256" key="6">
    <source>
        <dbReference type="SAM" id="MobiDB-lite"/>
    </source>
</evidence>
<feature type="domain" description="Ubiquitin-like protease family profile" evidence="7">
    <location>
        <begin position="322"/>
        <end position="498"/>
    </location>
</feature>
<sequence>MGIYMRQFRSYEYDNGMKGMKGTEVSLLLHFKRKASQELSRNSIEVIESIQGEEMFETIKDWFWGTLEWFRRRGDLSYTDMSYSNIDVAADEHTQRAEARENGSSAIKRQRNQLKNSAHRRTPSQPQKSTSTSMDQTESLSEEELRARADAQWIPPAFGAPAKFVEKEVIVISDDEDEDGQGKQKSIADCLRSPRSPKTPPIRLQPMKLERRISTIQDGSSLPERLANLLTIDDDNADETKRSPFTLSKRAQEKIKRNAEARKLKEKEEKIRIAKERRLTRRDPSNRLVHPLEVKWEDIITEALDRAQKNGNLPITESQGGTPLHYKDFGTLLGRSSWLNDEIINTYIEWVVEAANEFAKAEAKAVGEPVGKVPKFIAHNSFFYENLDKKGPSSTQRLMNRKKAPGASLLQVDTVFVPICRGSHWTVGVVRPMARTIEYFDSLQGSSHGFIKLMRGWLKFQLGPDYREDEWKTPNTGCTIQMNGFDCGVFVCTNALCVALGVNTDCYSGSDMAMMRRNIAALLINKGFQGDFAWGLGVF</sequence>
<dbReference type="PROSITE" id="PS50600">
    <property type="entry name" value="ULP_PROTEASE"/>
    <property type="match status" value="1"/>
</dbReference>
<keyword evidence="2" id="KW-0645">Protease</keyword>
<protein>
    <recommendedName>
        <fullName evidence="7">Ubiquitin-like protease family profile domain-containing protein</fullName>
    </recommendedName>
</protein>
<dbReference type="EMBL" id="VIGI01000011">
    <property type="protein sequence ID" value="KAB8294128.1"/>
    <property type="molecule type" value="Genomic_DNA"/>
</dbReference>
<dbReference type="SUPFAM" id="SSF54001">
    <property type="entry name" value="Cysteine proteinases"/>
    <property type="match status" value="1"/>
</dbReference>
<dbReference type="GO" id="GO:0006508">
    <property type="term" value="P:proteolysis"/>
    <property type="evidence" value="ECO:0007669"/>
    <property type="project" value="UniProtKB-KW"/>
</dbReference>
<evidence type="ECO:0000256" key="2">
    <source>
        <dbReference type="ARBA" id="ARBA00022670"/>
    </source>
</evidence>
<dbReference type="GO" id="GO:0016926">
    <property type="term" value="P:protein desumoylation"/>
    <property type="evidence" value="ECO:0007669"/>
    <property type="project" value="TreeGrafter"/>
</dbReference>
<feature type="compositionally biased region" description="Basic residues" evidence="6">
    <location>
        <begin position="108"/>
        <end position="122"/>
    </location>
</feature>
<reference evidence="8 9" key="1">
    <citation type="submission" date="2019-06" db="EMBL/GenBank/DDBJ databases">
        <title>Genome Sequence of the Brown Rot Fungal Pathogen Monilinia laxa.</title>
        <authorList>
            <person name="De Miccolis Angelini R.M."/>
            <person name="Landi L."/>
            <person name="Abate D."/>
            <person name="Pollastro S."/>
            <person name="Romanazzi G."/>
            <person name="Faretra F."/>
        </authorList>
    </citation>
    <scope>NUCLEOTIDE SEQUENCE [LARGE SCALE GENOMIC DNA]</scope>
    <source>
        <strain evidence="8 9">Mlax316</strain>
    </source>
</reference>
<dbReference type="OrthoDB" id="1939479at2759"/>
<evidence type="ECO:0000313" key="8">
    <source>
        <dbReference type="EMBL" id="KAB8294128.1"/>
    </source>
</evidence>
<evidence type="ECO:0000256" key="5">
    <source>
        <dbReference type="SAM" id="Coils"/>
    </source>
</evidence>
<feature type="region of interest" description="Disordered" evidence="6">
    <location>
        <begin position="94"/>
        <end position="145"/>
    </location>
</feature>
<dbReference type="GO" id="GO:0016929">
    <property type="term" value="F:deSUMOylase activity"/>
    <property type="evidence" value="ECO:0007669"/>
    <property type="project" value="TreeGrafter"/>
</dbReference>
<comment type="similarity">
    <text evidence="1">Belongs to the peptidase C48 family.</text>
</comment>
<organism evidence="8 9">
    <name type="scientific">Monilinia laxa</name>
    <name type="common">Brown rot fungus</name>
    <name type="synonym">Sclerotinia laxa</name>
    <dbReference type="NCBI Taxonomy" id="61186"/>
    <lineage>
        <taxon>Eukaryota</taxon>
        <taxon>Fungi</taxon>
        <taxon>Dikarya</taxon>
        <taxon>Ascomycota</taxon>
        <taxon>Pezizomycotina</taxon>
        <taxon>Leotiomycetes</taxon>
        <taxon>Helotiales</taxon>
        <taxon>Sclerotiniaceae</taxon>
        <taxon>Monilinia</taxon>
    </lineage>
</organism>
<feature type="region of interest" description="Disordered" evidence="6">
    <location>
        <begin position="175"/>
        <end position="202"/>
    </location>
</feature>
<name>A0A5N6JYB2_MONLA</name>